<comment type="caution">
    <text evidence="2">The sequence shown here is derived from an EMBL/GenBank/DDBJ whole genome shotgun (WGS) entry which is preliminary data.</text>
</comment>
<evidence type="ECO:0000259" key="1">
    <source>
        <dbReference type="SMART" id="SM00891"/>
    </source>
</evidence>
<evidence type="ECO:0000313" key="3">
    <source>
        <dbReference type="Proteomes" id="UP000244066"/>
    </source>
</evidence>
<dbReference type="Pfam" id="PF02732">
    <property type="entry name" value="ERCC4"/>
    <property type="match status" value="1"/>
</dbReference>
<dbReference type="InterPro" id="IPR011335">
    <property type="entry name" value="Restrct_endonuc-II-like"/>
</dbReference>
<dbReference type="Proteomes" id="UP000244066">
    <property type="component" value="Unassembled WGS sequence"/>
</dbReference>
<name>A0A2R7Y2J4_9ARCH</name>
<dbReference type="EMBL" id="NDWU01000013">
    <property type="protein sequence ID" value="PUA31761.1"/>
    <property type="molecule type" value="Genomic_DNA"/>
</dbReference>
<evidence type="ECO:0000313" key="2">
    <source>
        <dbReference type="EMBL" id="PUA31761.1"/>
    </source>
</evidence>
<dbReference type="Gene3D" id="3.40.50.10130">
    <property type="match status" value="1"/>
</dbReference>
<dbReference type="SUPFAM" id="SSF52980">
    <property type="entry name" value="Restriction endonuclease-like"/>
    <property type="match status" value="1"/>
</dbReference>
<dbReference type="GO" id="GO:0003677">
    <property type="term" value="F:DNA binding"/>
    <property type="evidence" value="ECO:0007669"/>
    <property type="project" value="InterPro"/>
</dbReference>
<dbReference type="InterPro" id="IPR006166">
    <property type="entry name" value="ERCC4_domain"/>
</dbReference>
<dbReference type="AlphaFoldDB" id="A0A2R7Y2J4"/>
<protein>
    <recommendedName>
        <fullName evidence="1">ERCC4 domain-containing protein</fullName>
    </recommendedName>
</protein>
<dbReference type="Gene3D" id="1.10.150.20">
    <property type="entry name" value="5' to 3' exonuclease, C-terminal subdomain"/>
    <property type="match status" value="1"/>
</dbReference>
<accession>A0A2R7Y2J4</accession>
<dbReference type="SMART" id="SM00891">
    <property type="entry name" value="ERCC4"/>
    <property type="match status" value="1"/>
</dbReference>
<reference evidence="2 3" key="1">
    <citation type="submission" date="2017-04" db="EMBL/GenBank/DDBJ databases">
        <title>Draft Aigarchaeota genome from a New Zealand hot spring.</title>
        <authorList>
            <person name="Reysenbach A.-L."/>
            <person name="Donaho J.A."/>
            <person name="Gerhart J."/>
            <person name="Kelley J.F."/>
            <person name="Kouba K."/>
            <person name="Podar M."/>
            <person name="Stott M."/>
        </authorList>
    </citation>
    <scope>NUCLEOTIDE SEQUENCE [LARGE SCALE GENOMIC DNA]</scope>
    <source>
        <strain evidence="2">NZ13_MG1</strain>
    </source>
</reference>
<dbReference type="GO" id="GO:0004518">
    <property type="term" value="F:nuclease activity"/>
    <property type="evidence" value="ECO:0007669"/>
    <property type="project" value="InterPro"/>
</dbReference>
<proteinExistence type="predicted"/>
<gene>
    <name evidence="2" type="ORF">B9J98_05435</name>
</gene>
<dbReference type="GO" id="GO:0006259">
    <property type="term" value="P:DNA metabolic process"/>
    <property type="evidence" value="ECO:0007669"/>
    <property type="project" value="UniProtKB-ARBA"/>
</dbReference>
<sequence length="238" mass="26742">MIFVDTKEASKSKKILEMLTSVLDQQVGTKNLEVGDYLLDGAEGMAVIERKTVTDLLNSLKPDESGRGRIWSQLDRFSEVDSFEKILVIEGWLGAIRRMTGWNEASVYRAVESIQRSYEVAVVHTPDWRGTGAYIITKYKSLSEKPEPRDIRLRVSSASMTPEQQAIYVVEGLPRVGPSLAKALLKTYGSVKGVFDSLASKPVELLRDEVAKFLGRKPPEVVIKHAKEVITREIRFEE</sequence>
<organism evidence="2 3">
    <name type="scientific">Candidatus Terraquivivens tikiterensis</name>
    <dbReference type="NCBI Taxonomy" id="1980982"/>
    <lineage>
        <taxon>Archaea</taxon>
        <taxon>Nitrososphaerota</taxon>
        <taxon>Candidatus Wolframiiraptoraceae</taxon>
        <taxon>Candidatus Terraquivivens</taxon>
    </lineage>
</organism>
<feature type="domain" description="ERCC4" evidence="1">
    <location>
        <begin position="1"/>
        <end position="93"/>
    </location>
</feature>